<accession>A0ABV9JM24</accession>
<comment type="caution">
    <text evidence="7">The sequence shown here is derived from an EMBL/GenBank/DDBJ whole genome shotgun (WGS) entry which is preliminary data.</text>
</comment>
<evidence type="ECO:0000256" key="5">
    <source>
        <dbReference type="SAM" id="Phobius"/>
    </source>
</evidence>
<evidence type="ECO:0000313" key="7">
    <source>
        <dbReference type="EMBL" id="MFC4655316.1"/>
    </source>
</evidence>
<dbReference type="PRINTS" id="PR00834">
    <property type="entry name" value="PROTEASES2C"/>
</dbReference>
<dbReference type="InterPro" id="IPR001478">
    <property type="entry name" value="PDZ"/>
</dbReference>
<keyword evidence="5" id="KW-0812">Transmembrane</keyword>
<evidence type="ECO:0000256" key="1">
    <source>
        <dbReference type="ARBA" id="ARBA00010541"/>
    </source>
</evidence>
<evidence type="ECO:0000259" key="6">
    <source>
        <dbReference type="PROSITE" id="PS50106"/>
    </source>
</evidence>
<dbReference type="InterPro" id="IPR001940">
    <property type="entry name" value="Peptidase_S1C"/>
</dbReference>
<feature type="domain" description="PDZ" evidence="6">
    <location>
        <begin position="250"/>
        <end position="341"/>
    </location>
</feature>
<dbReference type="PANTHER" id="PTHR22939">
    <property type="entry name" value="SERINE PROTEASE FAMILY S1C HTRA-RELATED"/>
    <property type="match status" value="1"/>
</dbReference>
<dbReference type="EMBL" id="JBHSGB010000010">
    <property type="protein sequence ID" value="MFC4655316.1"/>
    <property type="molecule type" value="Genomic_DNA"/>
</dbReference>
<dbReference type="EC" id="3.4.21.107" evidence="7"/>
<evidence type="ECO:0000256" key="4">
    <source>
        <dbReference type="ARBA" id="ARBA00022825"/>
    </source>
</evidence>
<dbReference type="InterPro" id="IPR036034">
    <property type="entry name" value="PDZ_sf"/>
</dbReference>
<dbReference type="InterPro" id="IPR011783">
    <property type="entry name" value="Pept_S1C_DegS"/>
</dbReference>
<evidence type="ECO:0000256" key="2">
    <source>
        <dbReference type="ARBA" id="ARBA00022670"/>
    </source>
</evidence>
<dbReference type="Pfam" id="PF13365">
    <property type="entry name" value="Trypsin_2"/>
    <property type="match status" value="1"/>
</dbReference>
<gene>
    <name evidence="7" type="primary">degS</name>
    <name evidence="7" type="ORF">ACFO3I_09870</name>
</gene>
<name>A0ABV9JM24_9GAMM</name>
<keyword evidence="2" id="KW-0645">Protease</keyword>
<reference evidence="8" key="1">
    <citation type="journal article" date="2019" name="Int. J. Syst. Evol. Microbiol.">
        <title>The Global Catalogue of Microorganisms (GCM) 10K type strain sequencing project: providing services to taxonomists for standard genome sequencing and annotation.</title>
        <authorList>
            <consortium name="The Broad Institute Genomics Platform"/>
            <consortium name="The Broad Institute Genome Sequencing Center for Infectious Disease"/>
            <person name="Wu L."/>
            <person name="Ma J."/>
        </authorList>
    </citation>
    <scope>NUCLEOTIDE SEQUENCE [LARGE SCALE GENOMIC DNA]</scope>
    <source>
        <strain evidence="8">DT28</strain>
    </source>
</reference>
<dbReference type="Proteomes" id="UP001595962">
    <property type="component" value="Unassembled WGS sequence"/>
</dbReference>
<proteinExistence type="inferred from homology"/>
<comment type="similarity">
    <text evidence="1">Belongs to the peptidase S1C family.</text>
</comment>
<feature type="transmembrane region" description="Helical" evidence="5">
    <location>
        <begin position="12"/>
        <end position="32"/>
    </location>
</feature>
<dbReference type="SUPFAM" id="SSF50156">
    <property type="entry name" value="PDZ domain-like"/>
    <property type="match status" value="1"/>
</dbReference>
<dbReference type="NCBIfam" id="TIGR02038">
    <property type="entry name" value="protease_degS"/>
    <property type="match status" value="1"/>
</dbReference>
<dbReference type="InterPro" id="IPR043504">
    <property type="entry name" value="Peptidase_S1_PA_chymotrypsin"/>
</dbReference>
<dbReference type="InterPro" id="IPR041489">
    <property type="entry name" value="PDZ_6"/>
</dbReference>
<keyword evidence="4" id="KW-0720">Serine protease</keyword>
<keyword evidence="5" id="KW-1133">Transmembrane helix</keyword>
<dbReference type="RefSeq" id="WP_377333805.1">
    <property type="nucleotide sequence ID" value="NZ_JBHSGB010000010.1"/>
</dbReference>
<dbReference type="InterPro" id="IPR009003">
    <property type="entry name" value="Peptidase_S1_PA"/>
</dbReference>
<organism evidence="7 8">
    <name type="scientific">Rheinheimera marina</name>
    <dbReference type="NCBI Taxonomy" id="1774958"/>
    <lineage>
        <taxon>Bacteria</taxon>
        <taxon>Pseudomonadati</taxon>
        <taxon>Pseudomonadota</taxon>
        <taxon>Gammaproteobacteria</taxon>
        <taxon>Chromatiales</taxon>
        <taxon>Chromatiaceae</taxon>
        <taxon>Rheinheimera</taxon>
    </lineage>
</organism>
<dbReference type="PROSITE" id="PS50106">
    <property type="entry name" value="PDZ"/>
    <property type="match status" value="1"/>
</dbReference>
<evidence type="ECO:0000313" key="8">
    <source>
        <dbReference type="Proteomes" id="UP001595962"/>
    </source>
</evidence>
<keyword evidence="8" id="KW-1185">Reference proteome</keyword>
<dbReference type="SMART" id="SM00228">
    <property type="entry name" value="PDZ"/>
    <property type="match status" value="1"/>
</dbReference>
<evidence type="ECO:0000256" key="3">
    <source>
        <dbReference type="ARBA" id="ARBA00022801"/>
    </source>
</evidence>
<keyword evidence="5" id="KW-0472">Membrane</keyword>
<sequence>MPKFLLSLLRSIAYGLAAAMVWLFFFSNASFLSNSSVQTKAEPVSYARAVRSAAPAVVNVYTKATSTDPRSYQNRTIQRQELGSGVIMNAQGYILTNYHVVYGADQISVALQDGRVFDAVLIGQDQLTDLAVLYVEANNLPVIPQDASIDPQVGDVVLAIGNPFNLGQAITQGVISATGRAGLSPANGYADFMQMDAAINAGNSGGALINSNGTLVGINTAAFQRQRNQDIQGIFFAVPYKLANSVLQKLIQHGRVIRGYLGVSGDPVVNQAGEPLISTAQTLYGVRITGIEPLSPAAIAGMKTGDILRQINGVQLSSVHHALDIIAETAPNTTLNMLVDRQGQNLTIPVVIQELN</sequence>
<dbReference type="Gene3D" id="2.30.42.10">
    <property type="match status" value="1"/>
</dbReference>
<dbReference type="Gene3D" id="2.40.10.10">
    <property type="entry name" value="Trypsin-like serine proteases"/>
    <property type="match status" value="2"/>
</dbReference>
<dbReference type="SUPFAM" id="SSF50494">
    <property type="entry name" value="Trypsin-like serine proteases"/>
    <property type="match status" value="1"/>
</dbReference>
<dbReference type="Pfam" id="PF17820">
    <property type="entry name" value="PDZ_6"/>
    <property type="match status" value="1"/>
</dbReference>
<dbReference type="GO" id="GO:0016787">
    <property type="term" value="F:hydrolase activity"/>
    <property type="evidence" value="ECO:0007669"/>
    <property type="project" value="UniProtKB-KW"/>
</dbReference>
<keyword evidence="3 7" id="KW-0378">Hydrolase</keyword>
<protein>
    <submittedName>
        <fullName evidence="7">Outer membrane-stress sensor serine endopeptidase DegS</fullName>
        <ecNumber evidence="7">3.4.21.107</ecNumber>
    </submittedName>
</protein>
<dbReference type="PANTHER" id="PTHR22939:SF101">
    <property type="entry name" value="PERIPLASMIC PH-DEPENDENT SERINE ENDOPROTEASE DEGQ"/>
    <property type="match status" value="1"/>
</dbReference>